<reference evidence="1 2" key="1">
    <citation type="submission" date="2024-01" db="EMBL/GenBank/DDBJ databases">
        <title>The genomes of 5 underutilized Papilionoideae crops provide insights into root nodulation and disease resistanc.</title>
        <authorList>
            <person name="Jiang F."/>
        </authorList>
    </citation>
    <scope>NUCLEOTIDE SEQUENCE [LARGE SCALE GENOMIC DNA]</scope>
    <source>
        <strain evidence="1">DUOXIRENSHENG_FW03</strain>
        <tissue evidence="1">Leaves</tissue>
    </source>
</reference>
<protein>
    <submittedName>
        <fullName evidence="1">Uncharacterized protein</fullName>
    </submittedName>
</protein>
<evidence type="ECO:0000313" key="1">
    <source>
        <dbReference type="EMBL" id="KAK7392581.1"/>
    </source>
</evidence>
<organism evidence="1 2">
    <name type="scientific">Psophocarpus tetragonolobus</name>
    <name type="common">Winged bean</name>
    <name type="synonym">Dolichos tetragonolobus</name>
    <dbReference type="NCBI Taxonomy" id="3891"/>
    <lineage>
        <taxon>Eukaryota</taxon>
        <taxon>Viridiplantae</taxon>
        <taxon>Streptophyta</taxon>
        <taxon>Embryophyta</taxon>
        <taxon>Tracheophyta</taxon>
        <taxon>Spermatophyta</taxon>
        <taxon>Magnoliopsida</taxon>
        <taxon>eudicotyledons</taxon>
        <taxon>Gunneridae</taxon>
        <taxon>Pentapetalae</taxon>
        <taxon>rosids</taxon>
        <taxon>fabids</taxon>
        <taxon>Fabales</taxon>
        <taxon>Fabaceae</taxon>
        <taxon>Papilionoideae</taxon>
        <taxon>50 kb inversion clade</taxon>
        <taxon>NPAAA clade</taxon>
        <taxon>indigoferoid/millettioid clade</taxon>
        <taxon>Phaseoleae</taxon>
        <taxon>Psophocarpus</taxon>
    </lineage>
</organism>
<comment type="caution">
    <text evidence="1">The sequence shown here is derived from an EMBL/GenBank/DDBJ whole genome shotgun (WGS) entry which is preliminary data.</text>
</comment>
<name>A0AAN9SBH6_PSOTE</name>
<gene>
    <name evidence="1" type="ORF">VNO78_21024</name>
</gene>
<proteinExistence type="predicted"/>
<dbReference type="Proteomes" id="UP001386955">
    <property type="component" value="Unassembled WGS sequence"/>
</dbReference>
<keyword evidence="2" id="KW-1185">Reference proteome</keyword>
<dbReference type="EMBL" id="JAYMYS010000005">
    <property type="protein sequence ID" value="KAK7392581.1"/>
    <property type="molecule type" value="Genomic_DNA"/>
</dbReference>
<dbReference type="AlphaFoldDB" id="A0AAN9SBH6"/>
<accession>A0AAN9SBH6</accession>
<sequence>MQNRVVRMWSESKRERVLFLRTQSSDRVRLKRCRNVRSEVAHTLQRCSQRLVVVIVIYGEGRENAACPFLYYFSFPNFAFSTRFKLCSLTLASSSPDPQEIN</sequence>
<evidence type="ECO:0000313" key="2">
    <source>
        <dbReference type="Proteomes" id="UP001386955"/>
    </source>
</evidence>